<dbReference type="InterPro" id="IPR057670">
    <property type="entry name" value="SH3_retrovirus"/>
</dbReference>
<dbReference type="GO" id="GO:0005634">
    <property type="term" value="C:nucleus"/>
    <property type="evidence" value="ECO:0007669"/>
    <property type="project" value="UniProtKB-ARBA"/>
</dbReference>
<dbReference type="Pfam" id="PF25597">
    <property type="entry name" value="SH3_retrovirus"/>
    <property type="match status" value="1"/>
</dbReference>
<keyword evidence="11" id="KW-0378">Hydrolase</keyword>
<feature type="region of interest" description="Disordered" evidence="23">
    <location>
        <begin position="1373"/>
        <end position="1421"/>
    </location>
</feature>
<dbReference type="Pfam" id="PF13976">
    <property type="entry name" value="gag_pre-integrs"/>
    <property type="match status" value="1"/>
</dbReference>
<evidence type="ECO:0000256" key="7">
    <source>
        <dbReference type="ARBA" id="ARBA00022723"/>
    </source>
</evidence>
<dbReference type="SUPFAM" id="SSF56672">
    <property type="entry name" value="DNA/RNA polymerases"/>
    <property type="match status" value="1"/>
</dbReference>
<dbReference type="InterPro" id="IPR012337">
    <property type="entry name" value="RNaseH-like_sf"/>
</dbReference>
<evidence type="ECO:0000256" key="10">
    <source>
        <dbReference type="ARBA" id="ARBA00022759"/>
    </source>
</evidence>
<dbReference type="PANTHER" id="PTHR42648">
    <property type="entry name" value="TRANSPOSASE, PUTATIVE-RELATED"/>
    <property type="match status" value="1"/>
</dbReference>
<dbReference type="InterPro" id="IPR043502">
    <property type="entry name" value="DNA/RNA_pol_sf"/>
</dbReference>
<evidence type="ECO:0000313" key="26">
    <source>
        <dbReference type="Proteomes" id="UP000235388"/>
    </source>
</evidence>
<evidence type="ECO:0000313" key="25">
    <source>
        <dbReference type="EMBL" id="PLW34200.1"/>
    </source>
</evidence>
<evidence type="ECO:0000256" key="11">
    <source>
        <dbReference type="ARBA" id="ARBA00022801"/>
    </source>
</evidence>
<evidence type="ECO:0000256" key="8">
    <source>
        <dbReference type="ARBA" id="ARBA00022741"/>
    </source>
</evidence>
<accession>A0A2N5U8Y4</accession>
<dbReference type="InterPro" id="IPR039537">
    <property type="entry name" value="Retrotran_Ty1/copia-like"/>
</dbReference>
<feature type="region of interest" description="Disordered" evidence="23">
    <location>
        <begin position="745"/>
        <end position="770"/>
    </location>
</feature>
<keyword evidence="17" id="KW-0239">DNA-directed DNA polymerase</keyword>
<keyword evidence="13" id="KW-0460">Magnesium</keyword>
<keyword evidence="3" id="KW-1188">Viral release from host cell</keyword>
<protein>
    <recommendedName>
        <fullName evidence="24">Integrase catalytic domain-containing protein</fullName>
    </recommendedName>
</protein>
<evidence type="ECO:0000256" key="19">
    <source>
        <dbReference type="ARBA" id="ARBA00023172"/>
    </source>
</evidence>
<keyword evidence="12" id="KW-0067">ATP-binding</keyword>
<evidence type="ECO:0000256" key="20">
    <source>
        <dbReference type="ARBA" id="ARBA00023268"/>
    </source>
</evidence>
<evidence type="ECO:0000256" key="12">
    <source>
        <dbReference type="ARBA" id="ARBA00022840"/>
    </source>
</evidence>
<evidence type="ECO:0000256" key="13">
    <source>
        <dbReference type="ARBA" id="ARBA00022842"/>
    </source>
</evidence>
<sequence length="1618" mass="180526">MSTAAAKKEDKEVITIPTFNGNNYSNWNVTMRAYLEYKKLWYICEKEVEDVEAATDKVKSNVLEVWLIFSSKIIPEVFNSLASICGRNPYKIWHRIKENYAAANIYGIYRVWVNYSRITYDDDLLRYILKLEAAPAEISTIGVNVMQELVSVTIMEKITERRPALMERLLGDIDTLKNPFLLIAKLRQIANHDQVKKIKDSSHGNSTALATSAGSKKRPYVSCKGGKHNPDAPHNEANCWTLHPELRNVKKKATSYSTTTSQADKPSEEPEQYAYHTSCTGSGRNSVILDSGASQHMFNSLDYFINSEPTIVYIVTGSGKESSNLMATKKGTARLLMKDNTVITLNDSLFVPNLSTNLVSFAQLIKEKADIVAESDVMFITLNDRHTICVDTSRNLFELIGLMPPNQAALVTTTARSPEAEFERWHRRFGHASAARIQIAIGEEIPRSNISPCDTCLKGKMSKLPFKSHFSPTEKSLEVVHGDLVGPISPASNGGARYFLTLVDQHTGFINVNLLTEKSDATKAITEYRTYFEKQTGNHLKKLITDGGGEFCCKALGDILKAAGIQHNVAPPYTPQHNGMAERANRTIIEMTRCLLLQSNMAAEWWGEAVVTAACTTNCLPSLAKSRSSPMQLLLKIKPNPHAMKPFGCRAWALKPKVNREEKFDAIAWDGAFIGYTNDMSSYRILRHSDNKIINTRQVQFDEKRFPACPAINKSLGALPTQEEESLPMFNQEPMLPFDEEPHIEAPEEQPDRPQEPSDQQQSTAAAGRRWVYVPDFRPEQEIDSAIDAQNIIHGGRTRRQACFVTSAADPKSHSMAMKSFDSQHWIEAKLKEINNMKKHNVWVERPRRPSDKPIASTWAYRKKLGPDNQVIEYKARICAQGFRQTFGVNFELKYAPTGKAASLRLLLSYAVNESLHIHQLDVRSAFLTCPLEDTVTLLPPHGYRCPEGTILELRKAIYGLKQASLVWYKRLLAFLQSIGFKAAVSDPCVFHRPTQASKPATWIYAHVDDLVIISADPLILKTEFEQEFEIKYLGAAEFLLGMNIDRKATGLHIHQMQYIDRKLLEYGLDRAPPASCPLHPKTHLQKATAGERDELQNLGVNYRALVGSLNYLSVLTRPDISYAVSVLSQHLEAPGIQHYRAAEQVFRYLSGTKQVGLVFSKAPSLAISANVDSDWGNCPETRRSATGYVILTDQQVLSWKASRQATVSLSSTEAEYKALSDLGREITWLTNLIKELNLNYSPENIPVGVDNQGAIDLARSEISQNSFRTKHMCIRLHFIRELVTTKLIKLHYIRTDSNSADFLTKPTGRASIRRSLAAIGVRTPGSLASRLSTPSNPACQDISPVTDTAVKRSRGDTRLDTCLLARQDSVGITSHQSARERSQASRPTSSRKRLKANERSCRPNSSLAPRITSPPLATRTNPQTFIHQSLSSQSHSTPQSPRQPRTERPVLLLVVEILYLLAERSREAGSYLLAKGSLLPKTSRRAGSCLLPETSRRAGSCLLPETSRRAGSCLLPETSRRAGSCLLPETSRRAGSCLLPETSWRADGYLLPKSSWRAGGYLLPKNSRRAGPASRELSASRSCFLRTLSEQVLLPKNSRREGPASRELSASRSCETS</sequence>
<dbReference type="SUPFAM" id="SSF53098">
    <property type="entry name" value="Ribonuclease H-like"/>
    <property type="match status" value="1"/>
</dbReference>
<dbReference type="GO" id="GO:0004190">
    <property type="term" value="F:aspartic-type endopeptidase activity"/>
    <property type="evidence" value="ECO:0007669"/>
    <property type="project" value="UniProtKB-KW"/>
</dbReference>
<gene>
    <name evidence="25" type="ORF">PCANC_21571</name>
</gene>
<dbReference type="Pfam" id="PF07727">
    <property type="entry name" value="RVT_2"/>
    <property type="match status" value="1"/>
</dbReference>
<dbReference type="InterPro" id="IPR036397">
    <property type="entry name" value="RNaseH_sf"/>
</dbReference>
<dbReference type="GO" id="GO:0032196">
    <property type="term" value="P:transposition"/>
    <property type="evidence" value="ECO:0007669"/>
    <property type="project" value="UniProtKB-KW"/>
</dbReference>
<keyword evidence="10" id="KW-0255">Endonuclease</keyword>
<evidence type="ECO:0000256" key="6">
    <source>
        <dbReference type="ARBA" id="ARBA00022722"/>
    </source>
</evidence>
<dbReference type="EMBL" id="PGCJ01000282">
    <property type="protein sequence ID" value="PLW34200.1"/>
    <property type="molecule type" value="Genomic_DNA"/>
</dbReference>
<evidence type="ECO:0000256" key="2">
    <source>
        <dbReference type="ARBA" id="ARBA00022578"/>
    </source>
</evidence>
<dbReference type="GO" id="GO:0003964">
    <property type="term" value="F:RNA-directed DNA polymerase activity"/>
    <property type="evidence" value="ECO:0007669"/>
    <property type="project" value="UniProtKB-KW"/>
</dbReference>
<dbReference type="Gene3D" id="3.30.420.10">
    <property type="entry name" value="Ribonuclease H-like superfamily/Ribonuclease H"/>
    <property type="match status" value="1"/>
</dbReference>
<keyword evidence="9" id="KW-0064">Aspartyl protease</keyword>
<keyword evidence="16" id="KW-0695">RNA-directed DNA polymerase</keyword>
<evidence type="ECO:0000256" key="22">
    <source>
        <dbReference type="ARBA" id="ARBA00049244"/>
    </source>
</evidence>
<evidence type="ECO:0000256" key="15">
    <source>
        <dbReference type="ARBA" id="ARBA00022908"/>
    </source>
</evidence>
<keyword evidence="17" id="KW-0808">Transferase</keyword>
<name>A0A2N5U8Y4_9BASI</name>
<dbReference type="GO" id="GO:0003723">
    <property type="term" value="F:RNA binding"/>
    <property type="evidence" value="ECO:0007669"/>
    <property type="project" value="UniProtKB-KW"/>
</dbReference>
<dbReference type="PROSITE" id="PS50994">
    <property type="entry name" value="INTEGRASE"/>
    <property type="match status" value="1"/>
</dbReference>
<dbReference type="CDD" id="cd09272">
    <property type="entry name" value="RNase_HI_RT_Ty1"/>
    <property type="match status" value="1"/>
</dbReference>
<dbReference type="OrthoDB" id="3035098at2759"/>
<keyword evidence="19" id="KW-0233">DNA recombination</keyword>
<evidence type="ECO:0000256" key="5">
    <source>
        <dbReference type="ARBA" id="ARBA00022695"/>
    </source>
</evidence>
<dbReference type="InterPro" id="IPR013103">
    <property type="entry name" value="RVT_2"/>
</dbReference>
<evidence type="ECO:0000256" key="23">
    <source>
        <dbReference type="SAM" id="MobiDB-lite"/>
    </source>
</evidence>
<keyword evidence="14" id="KW-0694">RNA-binding</keyword>
<dbReference type="GO" id="GO:0006508">
    <property type="term" value="P:proteolysis"/>
    <property type="evidence" value="ECO:0007669"/>
    <property type="project" value="UniProtKB-KW"/>
</dbReference>
<dbReference type="Pfam" id="PF22936">
    <property type="entry name" value="Pol_BBD"/>
    <property type="match status" value="1"/>
</dbReference>
<keyword evidence="6" id="KW-0540">Nuclease</keyword>
<reference evidence="25 26" key="1">
    <citation type="submission" date="2017-11" db="EMBL/GenBank/DDBJ databases">
        <title>De novo assembly and phasing of dikaryotic genomes from two isolates of Puccinia coronata f. sp. avenae, the causal agent of oat crown rust.</title>
        <authorList>
            <person name="Miller M.E."/>
            <person name="Zhang Y."/>
            <person name="Omidvar V."/>
            <person name="Sperschneider J."/>
            <person name="Schwessinger B."/>
            <person name="Raley C."/>
            <person name="Palmer J.M."/>
            <person name="Garnica D."/>
            <person name="Upadhyaya N."/>
            <person name="Rathjen J."/>
            <person name="Taylor J.M."/>
            <person name="Park R.F."/>
            <person name="Dodds P.N."/>
            <person name="Hirsch C.D."/>
            <person name="Kianian S.F."/>
            <person name="Figueroa M."/>
        </authorList>
    </citation>
    <scope>NUCLEOTIDE SEQUENCE [LARGE SCALE GENOMIC DNA]</scope>
    <source>
        <strain evidence="25">12NC29</strain>
    </source>
</reference>
<feature type="domain" description="Integrase catalytic" evidence="24">
    <location>
        <begin position="468"/>
        <end position="638"/>
    </location>
</feature>
<keyword evidence="7" id="KW-0479">Metal-binding</keyword>
<comment type="caution">
    <text evidence="25">The sequence shown here is derived from an EMBL/GenBank/DDBJ whole genome shotgun (WGS) entry which is preliminary data.</text>
</comment>
<dbReference type="GO" id="GO:0046872">
    <property type="term" value="F:metal ion binding"/>
    <property type="evidence" value="ECO:0007669"/>
    <property type="project" value="UniProtKB-KW"/>
</dbReference>
<comment type="function">
    <text evidence="1">The aspartyl protease (PR) mediates the proteolytic cleavages of the Gag and Gag-Pol polyproteins after assembly of the VLP.</text>
</comment>
<dbReference type="InterPro" id="IPR001584">
    <property type="entry name" value="Integrase_cat-core"/>
</dbReference>
<feature type="compositionally biased region" description="Polar residues" evidence="23">
    <location>
        <begin position="1330"/>
        <end position="1347"/>
    </location>
</feature>
<proteinExistence type="predicted"/>
<evidence type="ECO:0000256" key="3">
    <source>
        <dbReference type="ARBA" id="ARBA00022612"/>
    </source>
</evidence>
<keyword evidence="15" id="KW-0229">DNA integration</keyword>
<keyword evidence="20" id="KW-0511">Multifunctional enzyme</keyword>
<dbReference type="GO" id="GO:0005524">
    <property type="term" value="F:ATP binding"/>
    <property type="evidence" value="ECO:0007669"/>
    <property type="project" value="UniProtKB-KW"/>
</dbReference>
<keyword evidence="2" id="KW-0815">Transposition</keyword>
<dbReference type="GO" id="GO:0006310">
    <property type="term" value="P:DNA recombination"/>
    <property type="evidence" value="ECO:0007669"/>
    <property type="project" value="UniProtKB-KW"/>
</dbReference>
<dbReference type="PANTHER" id="PTHR42648:SF11">
    <property type="entry name" value="TRANSPOSON TY4-P GAG-POL POLYPROTEIN"/>
    <property type="match status" value="1"/>
</dbReference>
<dbReference type="GO" id="GO:0003887">
    <property type="term" value="F:DNA-directed DNA polymerase activity"/>
    <property type="evidence" value="ECO:0007669"/>
    <property type="project" value="UniProtKB-KW"/>
</dbReference>
<comment type="catalytic activity">
    <reaction evidence="21">
        <text>DNA(n) + a 2'-deoxyribonucleoside 5'-triphosphate = DNA(n+1) + diphosphate</text>
        <dbReference type="Rhea" id="RHEA:22508"/>
        <dbReference type="Rhea" id="RHEA-COMP:17339"/>
        <dbReference type="Rhea" id="RHEA-COMP:17340"/>
        <dbReference type="ChEBI" id="CHEBI:33019"/>
        <dbReference type="ChEBI" id="CHEBI:61560"/>
        <dbReference type="ChEBI" id="CHEBI:173112"/>
        <dbReference type="EC" id="2.7.7.49"/>
    </reaction>
</comment>
<organism evidence="25 26">
    <name type="scientific">Puccinia coronata f. sp. avenae</name>
    <dbReference type="NCBI Taxonomy" id="200324"/>
    <lineage>
        <taxon>Eukaryota</taxon>
        <taxon>Fungi</taxon>
        <taxon>Dikarya</taxon>
        <taxon>Basidiomycota</taxon>
        <taxon>Pucciniomycotina</taxon>
        <taxon>Pucciniomycetes</taxon>
        <taxon>Pucciniales</taxon>
        <taxon>Pucciniaceae</taxon>
        <taxon>Puccinia</taxon>
    </lineage>
</organism>
<dbReference type="InterPro" id="IPR025724">
    <property type="entry name" value="GAG-pre-integrase_dom"/>
</dbReference>
<dbReference type="Proteomes" id="UP000235388">
    <property type="component" value="Unassembled WGS sequence"/>
</dbReference>
<dbReference type="Pfam" id="PF00665">
    <property type="entry name" value="rve"/>
    <property type="match status" value="1"/>
</dbReference>
<keyword evidence="5" id="KW-0548">Nucleotidyltransferase</keyword>
<feature type="region of interest" description="Disordered" evidence="23">
    <location>
        <begin position="1327"/>
        <end position="1354"/>
    </location>
</feature>
<dbReference type="GO" id="GO:0015074">
    <property type="term" value="P:DNA integration"/>
    <property type="evidence" value="ECO:0007669"/>
    <property type="project" value="UniProtKB-KW"/>
</dbReference>
<feature type="compositionally biased region" description="Basic and acidic residues" evidence="23">
    <location>
        <begin position="745"/>
        <end position="756"/>
    </location>
</feature>
<dbReference type="InterPro" id="IPR054722">
    <property type="entry name" value="PolX-like_BBD"/>
</dbReference>
<dbReference type="STRING" id="200324.A0A2N5U8Y4"/>
<evidence type="ECO:0000259" key="24">
    <source>
        <dbReference type="PROSITE" id="PS50994"/>
    </source>
</evidence>
<evidence type="ECO:0000256" key="21">
    <source>
        <dbReference type="ARBA" id="ARBA00048173"/>
    </source>
</evidence>
<keyword evidence="8" id="KW-0547">Nucleotide-binding</keyword>
<feature type="compositionally biased region" description="Polar residues" evidence="23">
    <location>
        <begin position="1609"/>
        <end position="1618"/>
    </location>
</feature>
<evidence type="ECO:0000256" key="9">
    <source>
        <dbReference type="ARBA" id="ARBA00022750"/>
    </source>
</evidence>
<keyword evidence="26" id="KW-1185">Reference proteome</keyword>
<dbReference type="GO" id="GO:0004519">
    <property type="term" value="F:endonuclease activity"/>
    <property type="evidence" value="ECO:0007669"/>
    <property type="project" value="UniProtKB-KW"/>
</dbReference>
<evidence type="ECO:0000256" key="4">
    <source>
        <dbReference type="ARBA" id="ARBA00022670"/>
    </source>
</evidence>
<keyword evidence="4" id="KW-0645">Protease</keyword>
<comment type="catalytic activity">
    <reaction evidence="22">
        <text>DNA(n) + a 2'-deoxyribonucleoside 5'-triphosphate = DNA(n+1) + diphosphate</text>
        <dbReference type="Rhea" id="RHEA:22508"/>
        <dbReference type="Rhea" id="RHEA-COMP:17339"/>
        <dbReference type="Rhea" id="RHEA-COMP:17340"/>
        <dbReference type="ChEBI" id="CHEBI:33019"/>
        <dbReference type="ChEBI" id="CHEBI:61560"/>
        <dbReference type="ChEBI" id="CHEBI:173112"/>
        <dbReference type="EC" id="2.7.7.7"/>
    </reaction>
</comment>
<evidence type="ECO:0000256" key="16">
    <source>
        <dbReference type="ARBA" id="ARBA00022918"/>
    </source>
</evidence>
<keyword evidence="18" id="KW-0917">Virion maturation</keyword>
<feature type="region of interest" description="Disordered" evidence="23">
    <location>
        <begin position="1596"/>
        <end position="1618"/>
    </location>
</feature>
<evidence type="ECO:0000256" key="1">
    <source>
        <dbReference type="ARBA" id="ARBA00002180"/>
    </source>
</evidence>
<evidence type="ECO:0000256" key="17">
    <source>
        <dbReference type="ARBA" id="ARBA00022932"/>
    </source>
</evidence>
<evidence type="ECO:0000256" key="14">
    <source>
        <dbReference type="ARBA" id="ARBA00022884"/>
    </source>
</evidence>
<evidence type="ECO:0000256" key="18">
    <source>
        <dbReference type="ARBA" id="ARBA00023113"/>
    </source>
</evidence>